<accession>E6QAE6</accession>
<sequence>MHDRLRAEDYLQTGQWRRSSWGALVYDIADHEQLNSPRSEALFSIQHLPPKREVDRGNPMPLPVPPTSSSQPLRWP</sequence>
<proteinExistence type="predicted"/>
<evidence type="ECO:0000313" key="2">
    <source>
        <dbReference type="EMBL" id="CBI04172.1"/>
    </source>
</evidence>
<feature type="compositionally biased region" description="Polar residues" evidence="1">
    <location>
        <begin position="67"/>
        <end position="76"/>
    </location>
</feature>
<evidence type="ECO:0000256" key="1">
    <source>
        <dbReference type="SAM" id="MobiDB-lite"/>
    </source>
</evidence>
<dbReference type="AlphaFoldDB" id="E6QAE6"/>
<name>E6QAE6_9ZZZZ</name>
<feature type="region of interest" description="Disordered" evidence="1">
    <location>
        <begin position="48"/>
        <end position="76"/>
    </location>
</feature>
<reference evidence="2" key="1">
    <citation type="submission" date="2009-10" db="EMBL/GenBank/DDBJ databases">
        <title>Diversity of trophic interactions inside an arsenic-rich microbial ecosystem.</title>
        <authorList>
            <person name="Bertin P.N."/>
            <person name="Heinrich-Salmeron A."/>
            <person name="Pelletier E."/>
            <person name="Goulhen-Chollet F."/>
            <person name="Arsene-Ploetze F."/>
            <person name="Gallien S."/>
            <person name="Calteau A."/>
            <person name="Vallenet D."/>
            <person name="Casiot C."/>
            <person name="Chane-Woon-Ming B."/>
            <person name="Giloteaux L."/>
            <person name="Barakat M."/>
            <person name="Bonnefoy V."/>
            <person name="Bruneel O."/>
            <person name="Chandler M."/>
            <person name="Cleiss J."/>
            <person name="Duran R."/>
            <person name="Elbaz-Poulichet F."/>
            <person name="Fonknechten N."/>
            <person name="Lauga B."/>
            <person name="Mornico D."/>
            <person name="Ortet P."/>
            <person name="Schaeffer C."/>
            <person name="Siguier P."/>
            <person name="Alexander Thil Smith A."/>
            <person name="Van Dorsselaer A."/>
            <person name="Weissenbach J."/>
            <person name="Medigue C."/>
            <person name="Le Paslier D."/>
        </authorList>
    </citation>
    <scope>NUCLEOTIDE SEQUENCE</scope>
</reference>
<dbReference type="EMBL" id="CABP01000049">
    <property type="protein sequence ID" value="CBI04172.1"/>
    <property type="molecule type" value="Genomic_DNA"/>
</dbReference>
<comment type="caution">
    <text evidence="2">The sequence shown here is derived from an EMBL/GenBank/DDBJ whole genome shotgun (WGS) entry which is preliminary data.</text>
</comment>
<protein>
    <submittedName>
        <fullName evidence="2">Uncharacterized protein</fullName>
    </submittedName>
</protein>
<gene>
    <name evidence="2" type="ORF">CARN5_2412</name>
</gene>
<organism evidence="2">
    <name type="scientific">mine drainage metagenome</name>
    <dbReference type="NCBI Taxonomy" id="410659"/>
    <lineage>
        <taxon>unclassified sequences</taxon>
        <taxon>metagenomes</taxon>
        <taxon>ecological metagenomes</taxon>
    </lineage>
</organism>